<dbReference type="AlphaFoldDB" id="A0AA40SUV6"/>
<dbReference type="InterPro" id="IPR025193">
    <property type="entry name" value="DUF4114"/>
</dbReference>
<protein>
    <submittedName>
        <fullName evidence="2">DUF4114 domain-containing protein</fullName>
    </submittedName>
</protein>
<feature type="domain" description="DUF4114" evidence="1">
    <location>
        <begin position="221"/>
        <end position="296"/>
    </location>
</feature>
<proteinExistence type="predicted"/>
<dbReference type="Pfam" id="PF13448">
    <property type="entry name" value="DUF4114"/>
    <property type="match status" value="1"/>
</dbReference>
<gene>
    <name evidence="2" type="ORF">FNW02_07575</name>
</gene>
<accession>A0AA40SUV6</accession>
<dbReference type="EMBL" id="VJXY01000006">
    <property type="protein sequence ID" value="MBD6615696.1"/>
    <property type="molecule type" value="Genomic_DNA"/>
</dbReference>
<comment type="caution">
    <text evidence="2">The sequence shown here is derived from an EMBL/GenBank/DDBJ whole genome shotgun (WGS) entry which is preliminary data.</text>
</comment>
<dbReference type="Proteomes" id="UP001165986">
    <property type="component" value="Unassembled WGS sequence"/>
</dbReference>
<name>A0AA40SUV6_9NOST</name>
<keyword evidence="3" id="KW-1185">Reference proteome</keyword>
<evidence type="ECO:0000313" key="3">
    <source>
        <dbReference type="Proteomes" id="UP001165986"/>
    </source>
</evidence>
<evidence type="ECO:0000259" key="1">
    <source>
        <dbReference type="Pfam" id="PF13448"/>
    </source>
</evidence>
<reference evidence="2" key="1">
    <citation type="submission" date="2019-07" db="EMBL/GenBank/DDBJ databases">
        <title>Toxilogical consequences of a new and cryptic species of cyanobacteria (Komarekiella delphini-convector) recovered from the epidermis of a bottlenose dolphin and 1500 ft. in the air.</title>
        <authorList>
            <person name="Brown A.O."/>
            <person name="Dvorak P."/>
            <person name="Villanueva C.D."/>
            <person name="Foss A.J."/>
            <person name="Garvey A.D."/>
            <person name="Gibson Q.A."/>
            <person name="Johansen J.R."/>
            <person name="Casamatta D.A."/>
        </authorList>
    </citation>
    <scope>NUCLEOTIDE SEQUENCE</scope>
    <source>
        <strain evidence="2">SJRDD-AB1</strain>
    </source>
</reference>
<sequence>MVYELGAFTVDDAEGKIGDIAPGATGYTEAALKRAKVVFSSIANIPNGFNTDLATLQEFNYGKNIRFFLVRNSSIDGVLAGQTSSSDVILSSAANLEVEPSKNEVFSLNFQDLVVEIQATDQELPLGIGLQGQQQGELIDLRNVTQQVKAEFVVNREAVFDNFVGFYRVTDENGGIDINGDRTADILVGQAGYTEAAVRGRVADIDLTVNNQGTAAYTSTFEPDSLFAPFIIVDGSPDALLDSNPNNDPAVYFPFLGANTDKTDHIRLLGNNTFGFEDLLNGGDRDYNDVIVRVNLSIA</sequence>
<organism evidence="2 3">
    <name type="scientific">Komarekiella delphini-convector SJRDD-AB1</name>
    <dbReference type="NCBI Taxonomy" id="2593771"/>
    <lineage>
        <taxon>Bacteria</taxon>
        <taxon>Bacillati</taxon>
        <taxon>Cyanobacteriota</taxon>
        <taxon>Cyanophyceae</taxon>
        <taxon>Nostocales</taxon>
        <taxon>Nostocaceae</taxon>
        <taxon>Komarekiella</taxon>
        <taxon>Komarekiella delphini-convector</taxon>
    </lineage>
</organism>
<evidence type="ECO:0000313" key="2">
    <source>
        <dbReference type="EMBL" id="MBD6615696.1"/>
    </source>
</evidence>